<evidence type="ECO:0000313" key="10">
    <source>
        <dbReference type="EMBL" id="HET97369.1"/>
    </source>
</evidence>
<gene>
    <name evidence="10" type="ORF">ENN98_01435</name>
</gene>
<feature type="domain" description="NfeD integral membrane" evidence="8">
    <location>
        <begin position="285"/>
        <end position="398"/>
    </location>
</feature>
<feature type="transmembrane region" description="Helical" evidence="6">
    <location>
        <begin position="276"/>
        <end position="298"/>
    </location>
</feature>
<dbReference type="PANTHER" id="PTHR33507">
    <property type="entry name" value="INNER MEMBRANE PROTEIN YBBJ"/>
    <property type="match status" value="1"/>
</dbReference>
<dbReference type="Pfam" id="PF01957">
    <property type="entry name" value="NfeD"/>
    <property type="match status" value="1"/>
</dbReference>
<dbReference type="InterPro" id="IPR002810">
    <property type="entry name" value="NfeD-like_C"/>
</dbReference>
<feature type="transmembrane region" description="Helical" evidence="6">
    <location>
        <begin position="383"/>
        <end position="405"/>
    </location>
</feature>
<comment type="subcellular location">
    <subcellularLocation>
        <location evidence="1">Membrane</location>
        <topology evidence="1">Multi-pass membrane protein</topology>
    </subcellularLocation>
</comment>
<dbReference type="EMBL" id="DSDS01000032">
    <property type="protein sequence ID" value="HET97369.1"/>
    <property type="molecule type" value="Genomic_DNA"/>
</dbReference>
<keyword evidence="2 6" id="KW-0812">Transmembrane</keyword>
<evidence type="ECO:0000256" key="6">
    <source>
        <dbReference type="SAM" id="Phobius"/>
    </source>
</evidence>
<dbReference type="GO" id="GO:0016020">
    <property type="term" value="C:membrane"/>
    <property type="evidence" value="ECO:0007669"/>
    <property type="project" value="UniProtKB-SubCell"/>
</dbReference>
<dbReference type="InterPro" id="IPR012340">
    <property type="entry name" value="NA-bd_OB-fold"/>
</dbReference>
<dbReference type="PANTHER" id="PTHR33507:SF4">
    <property type="entry name" value="NODULATION COMPETITIVENESS PROTEIN NFED"/>
    <property type="match status" value="1"/>
</dbReference>
<dbReference type="InterPro" id="IPR029045">
    <property type="entry name" value="ClpP/crotonase-like_dom_sf"/>
</dbReference>
<accession>A0A7C2XF95</accession>
<dbReference type="FunFam" id="3.90.226.10:FF:000089">
    <property type="entry name" value="Membrane-bound serine protease"/>
    <property type="match status" value="1"/>
</dbReference>
<dbReference type="InterPro" id="IPR056738">
    <property type="entry name" value="NfeD1b_N"/>
</dbReference>
<dbReference type="InterPro" id="IPR052165">
    <property type="entry name" value="Membrane_assoc_protease"/>
</dbReference>
<name>A0A7C2XF95_9BACT</name>
<evidence type="ECO:0000259" key="9">
    <source>
        <dbReference type="Pfam" id="PF25145"/>
    </source>
</evidence>
<dbReference type="Gene3D" id="3.90.226.10">
    <property type="entry name" value="2-enoyl-CoA Hydratase, Chain A, domain 1"/>
    <property type="match status" value="1"/>
</dbReference>
<evidence type="ECO:0000256" key="4">
    <source>
        <dbReference type="ARBA" id="ARBA00023136"/>
    </source>
</evidence>
<evidence type="ECO:0000256" key="5">
    <source>
        <dbReference type="SAM" id="MobiDB-lite"/>
    </source>
</evidence>
<evidence type="ECO:0000259" key="8">
    <source>
        <dbReference type="Pfam" id="PF24961"/>
    </source>
</evidence>
<comment type="caution">
    <text evidence="10">The sequence shown here is derived from an EMBL/GenBank/DDBJ whole genome shotgun (WGS) entry which is preliminary data.</text>
</comment>
<feature type="region of interest" description="Disordered" evidence="5">
    <location>
        <begin position="145"/>
        <end position="183"/>
    </location>
</feature>
<evidence type="ECO:0000256" key="3">
    <source>
        <dbReference type="ARBA" id="ARBA00022989"/>
    </source>
</evidence>
<organism evidence="10">
    <name type="scientific">Desulfurivibrio alkaliphilus</name>
    <dbReference type="NCBI Taxonomy" id="427923"/>
    <lineage>
        <taxon>Bacteria</taxon>
        <taxon>Pseudomonadati</taxon>
        <taxon>Thermodesulfobacteriota</taxon>
        <taxon>Desulfobulbia</taxon>
        <taxon>Desulfobulbales</taxon>
        <taxon>Desulfobulbaceae</taxon>
        <taxon>Desulfurivibrio</taxon>
    </lineage>
</organism>
<evidence type="ECO:0000256" key="2">
    <source>
        <dbReference type="ARBA" id="ARBA00022692"/>
    </source>
</evidence>
<feature type="compositionally biased region" description="Basic and acidic residues" evidence="5">
    <location>
        <begin position="167"/>
        <end position="183"/>
    </location>
</feature>
<feature type="domain" description="NfeD-like C-terminal" evidence="7">
    <location>
        <begin position="416"/>
        <end position="472"/>
    </location>
</feature>
<dbReference type="InterPro" id="IPR056739">
    <property type="entry name" value="NfeD_membrane"/>
</dbReference>
<dbReference type="AlphaFoldDB" id="A0A7C2XF95"/>
<dbReference type="Pfam" id="PF24961">
    <property type="entry name" value="NfeD_membrane"/>
    <property type="match status" value="1"/>
</dbReference>
<dbReference type="Pfam" id="PF25145">
    <property type="entry name" value="NfeD1b_N"/>
    <property type="match status" value="1"/>
</dbReference>
<protein>
    <submittedName>
        <fullName evidence="10">Nodulation protein NfeD</fullName>
    </submittedName>
</protein>
<sequence length="472" mass="49634">MVGPAPLRYGRRLLLILLLLAPLWWPHLGSQAAGEEKGSPAGTPAPVAVLTVSDAIGPATADYIKRGLNRAATMGAQLVVLQMDTPGGLDTAMREIIKDIIASPVPVATFVYPSGARAASAGTYILYASHVAAMAPGTNLGAATPVAIGGPGTPSPGGDQGGEAENDQEREGTEKEAPAGDALTRKQIEDATAYIRSLAQMRGRNMEWAERAVREAVSLPAEEAAATNVVDLVARDLADLLAQIDGRRIVLPAGEITLNTANAPTVAIDPDWRNRFLATVTNPSVAYILMLIGVYGLLLEFYNPGFFVPGVTGAICLLLALYAFHLLPVNYVGVGLILLGVGFMTAELMIPSFGILGIGGVVAFVIGSVMLMDTSAPEFTLPWPLIIVVTLATVVFLLGVIGMALKARRRPVVAGAEEMVGALGKAITDFDEQGRGWIMVHSENWKAKSAKPIHQGQQVRVVAINGLELDVE</sequence>
<proteinExistence type="predicted"/>
<evidence type="ECO:0000256" key="1">
    <source>
        <dbReference type="ARBA" id="ARBA00004141"/>
    </source>
</evidence>
<dbReference type="Proteomes" id="UP000885986">
    <property type="component" value="Unassembled WGS sequence"/>
</dbReference>
<reference evidence="10" key="1">
    <citation type="journal article" date="2020" name="mSystems">
        <title>Genome- and Community-Level Interaction Insights into Carbon Utilization and Element Cycling Functions of Hydrothermarchaeota in Hydrothermal Sediment.</title>
        <authorList>
            <person name="Zhou Z."/>
            <person name="Liu Y."/>
            <person name="Xu W."/>
            <person name="Pan J."/>
            <person name="Luo Z.H."/>
            <person name="Li M."/>
        </authorList>
    </citation>
    <scope>NUCLEOTIDE SEQUENCE [LARGE SCALE GENOMIC DNA]</scope>
    <source>
        <strain evidence="10">SpSt-1224</strain>
    </source>
</reference>
<feature type="transmembrane region" description="Helical" evidence="6">
    <location>
        <begin position="329"/>
        <end position="346"/>
    </location>
</feature>
<feature type="transmembrane region" description="Helical" evidence="6">
    <location>
        <begin position="353"/>
        <end position="371"/>
    </location>
</feature>
<keyword evidence="4 6" id="KW-0472">Membrane</keyword>
<evidence type="ECO:0000259" key="7">
    <source>
        <dbReference type="Pfam" id="PF01957"/>
    </source>
</evidence>
<feature type="domain" description="NfeD1b N-terminal" evidence="9">
    <location>
        <begin position="47"/>
        <end position="147"/>
    </location>
</feature>
<dbReference type="CDD" id="cd07020">
    <property type="entry name" value="Clp_protease_NfeD_1"/>
    <property type="match status" value="1"/>
</dbReference>
<dbReference type="Gene3D" id="2.40.50.140">
    <property type="entry name" value="Nucleic acid-binding proteins"/>
    <property type="match status" value="1"/>
</dbReference>
<dbReference type="SUPFAM" id="SSF52096">
    <property type="entry name" value="ClpP/crotonase"/>
    <property type="match status" value="1"/>
</dbReference>
<keyword evidence="3 6" id="KW-1133">Transmembrane helix</keyword>
<dbReference type="SUPFAM" id="SSF141322">
    <property type="entry name" value="NfeD domain-like"/>
    <property type="match status" value="1"/>
</dbReference>